<comment type="caution">
    <text evidence="2">The sequence shown here is derived from an EMBL/GenBank/DDBJ whole genome shotgun (WGS) entry which is preliminary data.</text>
</comment>
<keyword evidence="2" id="KW-0808">Transferase</keyword>
<organism evidence="2 3">
    <name type="scientific">Afipia massiliensis</name>
    <dbReference type="NCBI Taxonomy" id="211460"/>
    <lineage>
        <taxon>Bacteria</taxon>
        <taxon>Pseudomonadati</taxon>
        <taxon>Pseudomonadota</taxon>
        <taxon>Alphaproteobacteria</taxon>
        <taxon>Hyphomicrobiales</taxon>
        <taxon>Nitrobacteraceae</taxon>
        <taxon>Afipia</taxon>
    </lineage>
</organism>
<dbReference type="Pfam" id="PF13649">
    <property type="entry name" value="Methyltransf_25"/>
    <property type="match status" value="1"/>
</dbReference>
<sequence>MSPPQALVGLERVSNRIRLGFARLLYEGFFDVMMSDRSWQEAVIDSLAPRADDRILDFGTGSGSMAIMLALRFPSTTFVALDPDPSSVAKAVRDITRRHIENVQVLAETTGDRFSFGAGSFDKAVSVLTFHDRSPDEKYRLANELRRILRRGGTLHVADYDKPTNSNEHRILKFTERISGPAAATPHLNGSWTDFLVKAGFVGIRRQSSQSVGIGRISVIRARKL</sequence>
<gene>
    <name evidence="2" type="ORF">HNQ36_004988</name>
</gene>
<dbReference type="PANTHER" id="PTHR43591">
    <property type="entry name" value="METHYLTRANSFERASE"/>
    <property type="match status" value="1"/>
</dbReference>
<dbReference type="SUPFAM" id="SSF53335">
    <property type="entry name" value="S-adenosyl-L-methionine-dependent methyltransferases"/>
    <property type="match status" value="1"/>
</dbReference>
<keyword evidence="2" id="KW-0830">Ubiquinone</keyword>
<dbReference type="InterPro" id="IPR041698">
    <property type="entry name" value="Methyltransf_25"/>
</dbReference>
<evidence type="ECO:0000313" key="3">
    <source>
        <dbReference type="Proteomes" id="UP000521227"/>
    </source>
</evidence>
<evidence type="ECO:0000259" key="1">
    <source>
        <dbReference type="Pfam" id="PF13649"/>
    </source>
</evidence>
<dbReference type="GO" id="GO:0032259">
    <property type="term" value="P:methylation"/>
    <property type="evidence" value="ECO:0007669"/>
    <property type="project" value="UniProtKB-KW"/>
</dbReference>
<dbReference type="AlphaFoldDB" id="A0A840N8M9"/>
<accession>A0A840N8M9</accession>
<dbReference type="PANTHER" id="PTHR43591:SF24">
    <property type="entry name" value="2-METHOXY-6-POLYPRENYL-1,4-BENZOQUINOL METHYLASE, MITOCHONDRIAL"/>
    <property type="match status" value="1"/>
</dbReference>
<feature type="domain" description="Methyltransferase" evidence="1">
    <location>
        <begin position="55"/>
        <end position="153"/>
    </location>
</feature>
<reference evidence="2 3" key="1">
    <citation type="submission" date="2020-08" db="EMBL/GenBank/DDBJ databases">
        <title>Genomic Encyclopedia of Type Strains, Phase IV (KMG-IV): sequencing the most valuable type-strain genomes for metagenomic binning, comparative biology and taxonomic classification.</title>
        <authorList>
            <person name="Goeker M."/>
        </authorList>
    </citation>
    <scope>NUCLEOTIDE SEQUENCE [LARGE SCALE GENOMIC DNA]</scope>
    <source>
        <strain evidence="2 3">DSM 17498</strain>
    </source>
</reference>
<dbReference type="Gene3D" id="3.40.50.150">
    <property type="entry name" value="Vaccinia Virus protein VP39"/>
    <property type="match status" value="1"/>
</dbReference>
<dbReference type="CDD" id="cd02440">
    <property type="entry name" value="AdoMet_MTases"/>
    <property type="match status" value="1"/>
</dbReference>
<dbReference type="EMBL" id="JACHIJ010000010">
    <property type="protein sequence ID" value="MBB5054977.1"/>
    <property type="molecule type" value="Genomic_DNA"/>
</dbReference>
<dbReference type="Proteomes" id="UP000521227">
    <property type="component" value="Unassembled WGS sequence"/>
</dbReference>
<proteinExistence type="predicted"/>
<dbReference type="RefSeq" id="WP_184090110.1">
    <property type="nucleotide sequence ID" value="NZ_JACHIJ010000010.1"/>
</dbReference>
<keyword evidence="2" id="KW-0489">Methyltransferase</keyword>
<evidence type="ECO:0000313" key="2">
    <source>
        <dbReference type="EMBL" id="MBB5054977.1"/>
    </source>
</evidence>
<dbReference type="InterPro" id="IPR029063">
    <property type="entry name" value="SAM-dependent_MTases_sf"/>
</dbReference>
<name>A0A840N8M9_9BRAD</name>
<dbReference type="GO" id="GO:0008168">
    <property type="term" value="F:methyltransferase activity"/>
    <property type="evidence" value="ECO:0007669"/>
    <property type="project" value="UniProtKB-KW"/>
</dbReference>
<protein>
    <submittedName>
        <fullName evidence="2">Ubiquinone/menaquinone biosynthesis C-methylase UbiE</fullName>
    </submittedName>
</protein>